<evidence type="ECO:0000256" key="10">
    <source>
        <dbReference type="ARBA" id="ARBA00047334"/>
    </source>
</evidence>
<dbReference type="CDD" id="cd01169">
    <property type="entry name" value="HMPP_kinase"/>
    <property type="match status" value="1"/>
</dbReference>
<dbReference type="PANTHER" id="PTHR20858">
    <property type="entry name" value="PHOSPHOMETHYLPYRIMIDINE KINASE"/>
    <property type="match status" value="1"/>
</dbReference>
<comment type="catalytic activity">
    <reaction evidence="12 13">
        <text>2-[(2R,5Z)-2-carboxy-4-methylthiazol-5(2H)-ylidene]ethyl phosphate + 4-amino-2-methyl-5-(diphosphooxymethyl)pyrimidine + 2 H(+) = thiamine phosphate + CO2 + diphosphate</text>
        <dbReference type="Rhea" id="RHEA:47844"/>
        <dbReference type="ChEBI" id="CHEBI:15378"/>
        <dbReference type="ChEBI" id="CHEBI:16526"/>
        <dbReference type="ChEBI" id="CHEBI:33019"/>
        <dbReference type="ChEBI" id="CHEBI:37575"/>
        <dbReference type="ChEBI" id="CHEBI:57841"/>
        <dbReference type="ChEBI" id="CHEBI:62899"/>
        <dbReference type="EC" id="2.5.1.3"/>
    </reaction>
</comment>
<keyword evidence="17" id="KW-1185">Reference proteome</keyword>
<evidence type="ECO:0000313" key="17">
    <source>
        <dbReference type="Proteomes" id="UP001576708"/>
    </source>
</evidence>
<dbReference type="GO" id="GO:0004789">
    <property type="term" value="F:thiamine-phosphate diphosphorylase activity"/>
    <property type="evidence" value="ECO:0007669"/>
    <property type="project" value="UniProtKB-EC"/>
</dbReference>
<evidence type="ECO:0000256" key="11">
    <source>
        <dbReference type="ARBA" id="ARBA00047851"/>
    </source>
</evidence>
<dbReference type="Pfam" id="PF02581">
    <property type="entry name" value="TMP-TENI"/>
    <property type="match status" value="1"/>
</dbReference>
<keyword evidence="4" id="KW-0547">Nucleotide-binding</keyword>
<dbReference type="InterPro" id="IPR034291">
    <property type="entry name" value="TMP_synthase"/>
</dbReference>
<dbReference type="NCBIfam" id="NF002904">
    <property type="entry name" value="PRK03512.1"/>
    <property type="match status" value="1"/>
</dbReference>
<dbReference type="EMBL" id="JBHFGU010000004">
    <property type="protein sequence ID" value="MFB2620792.1"/>
    <property type="molecule type" value="Genomic_DNA"/>
</dbReference>
<dbReference type="InterPro" id="IPR036206">
    <property type="entry name" value="ThiamineP_synth_sf"/>
</dbReference>
<dbReference type="RefSeq" id="WP_342201980.1">
    <property type="nucleotide sequence ID" value="NZ_JBCATE010000004.1"/>
</dbReference>
<keyword evidence="6" id="KW-0067">ATP-binding</keyword>
<feature type="binding site" evidence="13">
    <location>
        <position position="425"/>
    </location>
    <ligand>
        <name>4-amino-2-methyl-5-(diphosphooxymethyl)pyrimidine</name>
        <dbReference type="ChEBI" id="CHEBI:57841"/>
    </ligand>
</feature>
<evidence type="ECO:0000256" key="4">
    <source>
        <dbReference type="ARBA" id="ARBA00022741"/>
    </source>
</evidence>
<comment type="catalytic activity">
    <reaction evidence="11 13">
        <text>2-(2-carboxy-4-methylthiazol-5-yl)ethyl phosphate + 4-amino-2-methyl-5-(diphosphooxymethyl)pyrimidine + 2 H(+) = thiamine phosphate + CO2 + diphosphate</text>
        <dbReference type="Rhea" id="RHEA:47848"/>
        <dbReference type="ChEBI" id="CHEBI:15378"/>
        <dbReference type="ChEBI" id="CHEBI:16526"/>
        <dbReference type="ChEBI" id="CHEBI:33019"/>
        <dbReference type="ChEBI" id="CHEBI:37575"/>
        <dbReference type="ChEBI" id="CHEBI:57841"/>
        <dbReference type="ChEBI" id="CHEBI:62890"/>
        <dbReference type="EC" id="2.5.1.3"/>
    </reaction>
</comment>
<feature type="domain" description="Pyridoxamine kinase/Phosphomethylpyrimidine kinase" evidence="15">
    <location>
        <begin position="25"/>
        <end position="208"/>
    </location>
</feature>
<evidence type="ECO:0000256" key="7">
    <source>
        <dbReference type="ARBA" id="ARBA00022842"/>
    </source>
</evidence>
<evidence type="ECO:0000256" key="1">
    <source>
        <dbReference type="ARBA" id="ARBA00005165"/>
    </source>
</evidence>
<dbReference type="HAMAP" id="MF_00097">
    <property type="entry name" value="TMP_synthase"/>
    <property type="match status" value="1"/>
</dbReference>
<comment type="pathway">
    <text evidence="1 13">Cofactor biosynthesis; thiamine diphosphate biosynthesis; thiamine phosphate from 4-amino-2-methyl-5-diphosphomethylpyrimidine and 4-methyl-5-(2-phosphoethyl)-thiazole: step 1/1.</text>
</comment>
<sequence>MTSAKAKHVSHLAPQPIVWTIAGSDSGGGAGIQADLATIKDLGGHGCSVITTLTAQNSVAVDLVEPVSDAMLLTQLSTLLADLPPQAIKIGLLANQQQVHLVADWLAGFKTQYPLVPVILDPVMVASCGDELGDKSTASKPLNFTPFKGLISLITPNVQELARLTVAKDIQASPLHTKAAFAAAAMQLSEQLDCSVLAKGGDIDFAAQASAGISTRDSLSDHKSDITSHRSTKDNQCLAEDLLICHQVTGCSPLDANGGFWLSSARINTRHNHGSGCTLSSTIATVLAFGFVLQDAVVVAKAYVNQGLTQAQGIGKGPGPLARTAWPHSLTAFPHVTAYSQNSLSESSDVQCGAFKRLDPDLGIYPVVDNLQLLEQLLATGVKTVQLRIKSNALKFNALTSDELEAQIQTAIALGKHYDAQLFINDHWQLAIKHGAFGVHLGQEDLAVADLNAIHTAGLALGISSHGYFELLRAHQYAPSYIALGHIFPTTTKQMPSAPQGLFKLTHYVELLNAHYPLAAIGGIGPSNLAQVKATGVSNIAVVRAITEANDPVMAFAELTQAWESSL</sequence>
<feature type="binding site" evidence="13">
    <location>
        <position position="426"/>
    </location>
    <ligand>
        <name>Mg(2+)</name>
        <dbReference type="ChEBI" id="CHEBI:18420"/>
    </ligand>
</feature>
<dbReference type="InterPro" id="IPR013785">
    <property type="entry name" value="Aldolase_TIM"/>
</dbReference>
<protein>
    <recommendedName>
        <fullName evidence="13">Thiamine-phosphate synthase</fullName>
        <shortName evidence="13">TP synthase</shortName>
        <shortName evidence="13">TPS</shortName>
        <ecNumber evidence="13">2.5.1.3</ecNumber>
    </recommendedName>
    <alternativeName>
        <fullName evidence="13">Thiamine-phosphate pyrophosphorylase</fullName>
        <shortName evidence="13">TMP pyrophosphorylase</shortName>
        <shortName evidence="13">TMP-PPase</shortName>
    </alternativeName>
</protein>
<dbReference type="Gene3D" id="3.20.20.70">
    <property type="entry name" value="Aldolase class I"/>
    <property type="match status" value="1"/>
</dbReference>
<feature type="binding site" evidence="13">
    <location>
        <position position="445"/>
    </location>
    <ligand>
        <name>Mg(2+)</name>
        <dbReference type="ChEBI" id="CHEBI:18420"/>
    </ligand>
</feature>
<dbReference type="Proteomes" id="UP001576708">
    <property type="component" value="Unassembled WGS sequence"/>
</dbReference>
<dbReference type="InterPro" id="IPR029056">
    <property type="entry name" value="Ribokinase-like"/>
</dbReference>
<dbReference type="CDD" id="cd00564">
    <property type="entry name" value="TMP_TenI"/>
    <property type="match status" value="1"/>
</dbReference>
<evidence type="ECO:0000256" key="3">
    <source>
        <dbReference type="ARBA" id="ARBA00022723"/>
    </source>
</evidence>
<evidence type="ECO:0000256" key="12">
    <source>
        <dbReference type="ARBA" id="ARBA00047883"/>
    </source>
</evidence>
<keyword evidence="8 13" id="KW-0784">Thiamine biosynthesis</keyword>
<feature type="domain" description="Thiamine phosphate synthase/TenI" evidence="14">
    <location>
        <begin position="370"/>
        <end position="546"/>
    </location>
</feature>
<evidence type="ECO:0000256" key="9">
    <source>
        <dbReference type="ARBA" id="ARBA00023268"/>
    </source>
</evidence>
<comment type="similarity">
    <text evidence="13">Belongs to the thiamine-phosphate synthase family.</text>
</comment>
<name>A0ABV4VKN1_9GAMM</name>
<evidence type="ECO:0000256" key="6">
    <source>
        <dbReference type="ARBA" id="ARBA00022840"/>
    </source>
</evidence>
<comment type="caution">
    <text evidence="13">Lacks conserved residue(s) required for the propagation of feature annotation.</text>
</comment>
<accession>A0ABV4VKN1</accession>
<dbReference type="Gene3D" id="3.40.1190.20">
    <property type="match status" value="1"/>
</dbReference>
<feature type="domain" description="Pyridoxamine kinase/Phosphomethylpyrimidine kinase" evidence="15">
    <location>
        <begin position="257"/>
        <end position="321"/>
    </location>
</feature>
<evidence type="ECO:0000313" key="16">
    <source>
        <dbReference type="EMBL" id="MFB2620792.1"/>
    </source>
</evidence>
<comment type="catalytic activity">
    <reaction evidence="10 13">
        <text>4-methyl-5-(2-phosphooxyethyl)-thiazole + 4-amino-2-methyl-5-(diphosphooxymethyl)pyrimidine + H(+) = thiamine phosphate + diphosphate</text>
        <dbReference type="Rhea" id="RHEA:22328"/>
        <dbReference type="ChEBI" id="CHEBI:15378"/>
        <dbReference type="ChEBI" id="CHEBI:33019"/>
        <dbReference type="ChEBI" id="CHEBI:37575"/>
        <dbReference type="ChEBI" id="CHEBI:57841"/>
        <dbReference type="ChEBI" id="CHEBI:58296"/>
        <dbReference type="EC" id="2.5.1.3"/>
    </reaction>
</comment>
<comment type="function">
    <text evidence="13">Condenses 4-methyl-5-(beta-hydroxyethyl)thiazole monophosphate (THZ-P) and 2-methyl-4-amino-5-hydroxymethyl pyrimidine pyrophosphate (HMP-PP) to form thiamine monophosphate (TMP).</text>
</comment>
<dbReference type="PANTHER" id="PTHR20858:SF17">
    <property type="entry name" value="HYDROXYMETHYLPYRIMIDINE_PHOSPHOMETHYLPYRIMIDINE KINASE THI20-RELATED"/>
    <property type="match status" value="1"/>
</dbReference>
<reference evidence="16 17" key="1">
    <citation type="submission" date="2024-09" db="EMBL/GenBank/DDBJ databases">
        <authorList>
            <person name="Zhang Y."/>
        </authorList>
    </citation>
    <scope>NUCLEOTIDE SEQUENCE [LARGE SCALE GENOMIC DNA]</scope>
    <source>
        <strain evidence="16 17">ZJ318</strain>
    </source>
</reference>
<gene>
    <name evidence="13 16" type="primary">thiE</name>
    <name evidence="16" type="ORF">ACE02W_13325</name>
</gene>
<feature type="binding site" evidence="13">
    <location>
        <begin position="490"/>
        <end position="492"/>
    </location>
    <ligand>
        <name>2-[(2R,5Z)-2-carboxy-4-methylthiazol-5(2H)-ylidene]ethyl phosphate</name>
        <dbReference type="ChEBI" id="CHEBI:62899"/>
    </ligand>
</feature>
<comment type="cofactor">
    <cofactor evidence="13">
        <name>Mg(2+)</name>
        <dbReference type="ChEBI" id="CHEBI:18420"/>
    </cofactor>
    <text evidence="13">Binds 1 Mg(2+) ion per subunit.</text>
</comment>
<keyword evidence="9" id="KW-0511">Multifunctional enzyme</keyword>
<feature type="binding site" evidence="13">
    <location>
        <begin position="386"/>
        <end position="390"/>
    </location>
    <ligand>
        <name>4-amino-2-methyl-5-(diphosphooxymethyl)pyrimidine</name>
        <dbReference type="ChEBI" id="CHEBI:57841"/>
    </ligand>
</feature>
<evidence type="ECO:0000256" key="8">
    <source>
        <dbReference type="ARBA" id="ARBA00022977"/>
    </source>
</evidence>
<dbReference type="Pfam" id="PF08543">
    <property type="entry name" value="Phos_pyr_kin"/>
    <property type="match status" value="2"/>
</dbReference>
<keyword evidence="5" id="KW-0418">Kinase</keyword>
<proteinExistence type="inferred from homology"/>
<evidence type="ECO:0000256" key="2">
    <source>
        <dbReference type="ARBA" id="ARBA00022679"/>
    </source>
</evidence>
<keyword evidence="3 13" id="KW-0479">Metal-binding</keyword>
<feature type="binding site" evidence="13">
    <location>
        <position position="493"/>
    </location>
    <ligand>
        <name>4-amino-2-methyl-5-(diphosphooxymethyl)pyrimidine</name>
        <dbReference type="ChEBI" id="CHEBI:57841"/>
    </ligand>
</feature>
<evidence type="ECO:0000259" key="15">
    <source>
        <dbReference type="Pfam" id="PF08543"/>
    </source>
</evidence>
<evidence type="ECO:0000259" key="14">
    <source>
        <dbReference type="Pfam" id="PF02581"/>
    </source>
</evidence>
<evidence type="ECO:0000256" key="5">
    <source>
        <dbReference type="ARBA" id="ARBA00022777"/>
    </source>
</evidence>
<dbReference type="SUPFAM" id="SSF51391">
    <property type="entry name" value="Thiamin phosphate synthase"/>
    <property type="match status" value="1"/>
</dbReference>
<feature type="binding site" evidence="13">
    <location>
        <position position="464"/>
    </location>
    <ligand>
        <name>4-amino-2-methyl-5-(diphosphooxymethyl)pyrimidine</name>
        <dbReference type="ChEBI" id="CHEBI:57841"/>
    </ligand>
</feature>
<keyword evidence="7 13" id="KW-0460">Magnesium</keyword>
<dbReference type="SUPFAM" id="SSF53613">
    <property type="entry name" value="Ribokinase-like"/>
    <property type="match status" value="1"/>
</dbReference>
<dbReference type="InterPro" id="IPR004399">
    <property type="entry name" value="HMP/HMP-P_kinase_dom"/>
</dbReference>
<feature type="binding site" evidence="13">
    <location>
        <position position="523"/>
    </location>
    <ligand>
        <name>2-[(2R,5Z)-2-carboxy-4-methylthiazol-5(2H)-ylidene]ethyl phosphate</name>
        <dbReference type="ChEBI" id="CHEBI:62899"/>
    </ligand>
</feature>
<keyword evidence="2 13" id="KW-0808">Transferase</keyword>
<dbReference type="EC" id="2.5.1.3" evidence="13"/>
<evidence type="ECO:0000256" key="13">
    <source>
        <dbReference type="HAMAP-Rule" id="MF_00097"/>
    </source>
</evidence>
<organism evidence="16 17">
    <name type="scientific">Shewanella mangrovisoli</name>
    <dbReference type="NCBI Taxonomy" id="2864211"/>
    <lineage>
        <taxon>Bacteria</taxon>
        <taxon>Pseudomonadati</taxon>
        <taxon>Pseudomonadota</taxon>
        <taxon>Gammaproteobacteria</taxon>
        <taxon>Alteromonadales</taxon>
        <taxon>Shewanellaceae</taxon>
        <taxon>Shewanella</taxon>
    </lineage>
</organism>
<dbReference type="InterPro" id="IPR022998">
    <property type="entry name" value="ThiamineP_synth_TenI"/>
</dbReference>
<dbReference type="InterPro" id="IPR013749">
    <property type="entry name" value="PM/HMP-P_kinase-1"/>
</dbReference>
<comment type="caution">
    <text evidence="16">The sequence shown here is derived from an EMBL/GenBank/DDBJ whole genome shotgun (WGS) entry which is preliminary data.</text>
</comment>
<dbReference type="NCBIfam" id="TIGR00693">
    <property type="entry name" value="thiE"/>
    <property type="match status" value="1"/>
</dbReference>